<dbReference type="PROSITE" id="PS50127">
    <property type="entry name" value="UBC_2"/>
    <property type="match status" value="1"/>
</dbReference>
<protein>
    <recommendedName>
        <fullName evidence="1">E2 ubiquitin-conjugating enzyme</fullName>
        <ecNumber evidence="1">2.3.2.23</ecNumber>
    </recommendedName>
</protein>
<evidence type="ECO:0000313" key="8">
    <source>
        <dbReference type="EMBL" id="KAK9688929.1"/>
    </source>
</evidence>
<dbReference type="SUPFAM" id="SSF54495">
    <property type="entry name" value="UBC-like"/>
    <property type="match status" value="1"/>
</dbReference>
<dbReference type="EMBL" id="JBDFQZ010000009">
    <property type="protein sequence ID" value="KAK9688929.1"/>
    <property type="molecule type" value="Genomic_DNA"/>
</dbReference>
<reference evidence="8" key="1">
    <citation type="submission" date="2024-03" db="EMBL/GenBank/DDBJ databases">
        <title>WGS assembly of Saponaria officinalis var. Norfolk2.</title>
        <authorList>
            <person name="Jenkins J."/>
            <person name="Shu S."/>
            <person name="Grimwood J."/>
            <person name="Barry K."/>
            <person name="Goodstein D."/>
            <person name="Schmutz J."/>
            <person name="Leebens-Mack J."/>
            <person name="Osbourn A."/>
        </authorList>
    </citation>
    <scope>NUCLEOTIDE SEQUENCE [LARGE SCALE GENOMIC DNA]</scope>
    <source>
        <strain evidence="8">JIC</strain>
    </source>
</reference>
<dbReference type="Proteomes" id="UP001443914">
    <property type="component" value="Unassembled WGS sequence"/>
</dbReference>
<feature type="compositionally biased region" description="Gly residues" evidence="6">
    <location>
        <begin position="20"/>
        <end position="32"/>
    </location>
</feature>
<organism evidence="8 9">
    <name type="scientific">Saponaria officinalis</name>
    <name type="common">Common soapwort</name>
    <name type="synonym">Lychnis saponaria</name>
    <dbReference type="NCBI Taxonomy" id="3572"/>
    <lineage>
        <taxon>Eukaryota</taxon>
        <taxon>Viridiplantae</taxon>
        <taxon>Streptophyta</taxon>
        <taxon>Embryophyta</taxon>
        <taxon>Tracheophyta</taxon>
        <taxon>Spermatophyta</taxon>
        <taxon>Magnoliopsida</taxon>
        <taxon>eudicotyledons</taxon>
        <taxon>Gunneridae</taxon>
        <taxon>Pentapetalae</taxon>
        <taxon>Caryophyllales</taxon>
        <taxon>Caryophyllaceae</taxon>
        <taxon>Caryophylleae</taxon>
        <taxon>Saponaria</taxon>
    </lineage>
</organism>
<gene>
    <name evidence="8" type="ORF">RND81_09G022800</name>
</gene>
<evidence type="ECO:0000256" key="5">
    <source>
        <dbReference type="ARBA" id="ARBA00022840"/>
    </source>
</evidence>
<dbReference type="Pfam" id="PF00179">
    <property type="entry name" value="UQ_con"/>
    <property type="match status" value="1"/>
</dbReference>
<dbReference type="GO" id="GO:0005524">
    <property type="term" value="F:ATP binding"/>
    <property type="evidence" value="ECO:0007669"/>
    <property type="project" value="UniProtKB-KW"/>
</dbReference>
<comment type="caution">
    <text evidence="8">The sequence shown here is derived from an EMBL/GenBank/DDBJ whole genome shotgun (WGS) entry which is preliminary data.</text>
</comment>
<dbReference type="SMART" id="SM00212">
    <property type="entry name" value="UBCc"/>
    <property type="match status" value="1"/>
</dbReference>
<dbReference type="AlphaFoldDB" id="A0AAW1IG03"/>
<keyword evidence="5" id="KW-0067">ATP-binding</keyword>
<evidence type="ECO:0000256" key="6">
    <source>
        <dbReference type="SAM" id="MobiDB-lite"/>
    </source>
</evidence>
<feature type="compositionally biased region" description="Pro residues" evidence="6">
    <location>
        <begin position="1"/>
        <end position="10"/>
    </location>
</feature>
<feature type="region of interest" description="Disordered" evidence="6">
    <location>
        <begin position="634"/>
        <end position="653"/>
    </location>
</feature>
<evidence type="ECO:0000256" key="3">
    <source>
        <dbReference type="ARBA" id="ARBA00022741"/>
    </source>
</evidence>
<evidence type="ECO:0000313" key="9">
    <source>
        <dbReference type="Proteomes" id="UP001443914"/>
    </source>
</evidence>
<dbReference type="InterPro" id="IPR016135">
    <property type="entry name" value="UBQ-conjugating_enzyme/RWD"/>
</dbReference>
<dbReference type="Gene3D" id="3.10.110.10">
    <property type="entry name" value="Ubiquitin Conjugating Enzyme"/>
    <property type="match status" value="1"/>
</dbReference>
<keyword evidence="4" id="KW-0833">Ubl conjugation pathway</keyword>
<name>A0AAW1IG03_SAPOF</name>
<dbReference type="InterPro" id="IPR000608">
    <property type="entry name" value="UBC"/>
</dbReference>
<accession>A0AAW1IG03</accession>
<sequence>MEDPPFPTHPPYNSNRRMFSGGGSGGSSGGGPSFVDADVIEIPPPPTWKPNRHKHNSTVNHEVIDVGDEDPDDIVIIGEKLAPDNKGKKPMLNYPPPKQSSSTDAAIIGDDFSVTDLTDISYDDDCVMLQAHFDNLDVPTGVEASVPWWPESFGNQSSSSYDDDCVMLQAQFDSFDVPSLPTAPTKVKQPVMWWSETIPNKSSSSSSFVPKSYGPFGFPSSKTGKAESWRSRLASRVKQYGPKSDNSNTKLLSKLPTNSNFTAPPMPPWVTPLIPKHFGGTVTPMGFNPFLDDKWKHAIPGGADTSTANPFFSGFVSNYADYSINLDENISAQITPPCTSGQEGDGENSILERLEAFKKFDTLEDHSGHVYDSTKESVKQTKSWSKTIAGEWRMLEKDLPETIFVRAYEDRMDLLRAVIVGADGTPYHDGLFFFDVNFTPAYPKSPPTVKYHAHGLRINPNLYNCGKVCLSLLGTWGGSGEENWRPGKSNMLQVLVSIQGLILNAEPYYNEPGFANSKNSPHGQTACKNYSENTLLLSLKTMLYSLKNPPKNFEDLVFGHFYKRAHDILAACRAYLDGVEVGNFDKGKPPAAQTISGPCSVLLKKQLPNYIKNLVEAFTKIGVKDCEKYLVSPNNGVNHPGEGSQTTRKKSKR</sequence>
<evidence type="ECO:0000259" key="7">
    <source>
        <dbReference type="PROSITE" id="PS50127"/>
    </source>
</evidence>
<evidence type="ECO:0000256" key="4">
    <source>
        <dbReference type="ARBA" id="ARBA00022786"/>
    </source>
</evidence>
<dbReference type="EC" id="2.3.2.23" evidence="1"/>
<dbReference type="FunFam" id="3.10.110.10:FF:000028">
    <property type="entry name" value="Probable ubiquitin-conjugating enzyme E2 23"/>
    <property type="match status" value="1"/>
</dbReference>
<proteinExistence type="predicted"/>
<evidence type="ECO:0000256" key="2">
    <source>
        <dbReference type="ARBA" id="ARBA00022679"/>
    </source>
</evidence>
<keyword evidence="2" id="KW-0808">Transferase</keyword>
<feature type="domain" description="UBC core" evidence="7">
    <location>
        <begin position="383"/>
        <end position="546"/>
    </location>
</feature>
<feature type="region of interest" description="Disordered" evidence="6">
    <location>
        <begin position="1"/>
        <end position="56"/>
    </location>
</feature>
<evidence type="ECO:0000256" key="1">
    <source>
        <dbReference type="ARBA" id="ARBA00012486"/>
    </source>
</evidence>
<dbReference type="GO" id="GO:0061631">
    <property type="term" value="F:ubiquitin conjugating enzyme activity"/>
    <property type="evidence" value="ECO:0007669"/>
    <property type="project" value="UniProtKB-EC"/>
</dbReference>
<keyword evidence="3" id="KW-0547">Nucleotide-binding</keyword>
<dbReference type="CDD" id="cd23837">
    <property type="entry name" value="UBCc_UBE2O"/>
    <property type="match status" value="1"/>
</dbReference>
<keyword evidence="9" id="KW-1185">Reference proteome</keyword>
<dbReference type="PANTHER" id="PTHR46116">
    <property type="entry name" value="(E3-INDEPENDENT) E2 UBIQUITIN-CONJUGATING ENZYME"/>
    <property type="match status" value="1"/>
</dbReference>
<dbReference type="PANTHER" id="PTHR46116:SF41">
    <property type="entry name" value="UBIQUITIN-CONJUGATING ENZYME E2 25-RELATED"/>
    <property type="match status" value="1"/>
</dbReference>